<dbReference type="InterPro" id="IPR016278">
    <property type="entry name" value="DUSP12"/>
</dbReference>
<evidence type="ECO:0000256" key="4">
    <source>
        <dbReference type="ARBA" id="ARBA00022912"/>
    </source>
</evidence>
<dbReference type="PANTHER" id="PTHR45848:SF4">
    <property type="entry name" value="DUAL SPECIFICITY PROTEIN PHOSPHATASE 12"/>
    <property type="match status" value="1"/>
</dbReference>
<organism evidence="8 9">
    <name type="scientific">Candida oxycetoniae</name>
    <dbReference type="NCBI Taxonomy" id="497107"/>
    <lineage>
        <taxon>Eukaryota</taxon>
        <taxon>Fungi</taxon>
        <taxon>Dikarya</taxon>
        <taxon>Ascomycota</taxon>
        <taxon>Saccharomycotina</taxon>
        <taxon>Pichiomycetes</taxon>
        <taxon>Debaryomycetaceae</taxon>
        <taxon>Candida/Lodderomyces clade</taxon>
        <taxon>Candida</taxon>
    </lineage>
</organism>
<feature type="domain" description="Tyrosine specific protein phosphatases" evidence="7">
    <location>
        <begin position="66"/>
        <end position="125"/>
    </location>
</feature>
<dbReference type="PIRSF" id="PIRSF000941">
    <property type="entry name" value="DUSP12"/>
    <property type="match status" value="1"/>
</dbReference>
<gene>
    <name evidence="8" type="ORF">KGF56_003421</name>
</gene>
<dbReference type="PROSITE" id="PS50056">
    <property type="entry name" value="TYR_PHOSPHATASE_2"/>
    <property type="match status" value="1"/>
</dbReference>
<accession>A0AAI9SVE6</accession>
<dbReference type="RefSeq" id="XP_049179533.1">
    <property type="nucleotide sequence ID" value="XM_049324752.1"/>
</dbReference>
<dbReference type="InterPro" id="IPR000340">
    <property type="entry name" value="Dual-sp_phosphatase_cat-dom"/>
</dbReference>
<name>A0AAI9SVE6_9ASCO</name>
<evidence type="ECO:0000256" key="2">
    <source>
        <dbReference type="ARBA" id="ARBA00013064"/>
    </source>
</evidence>
<dbReference type="PROSITE" id="PS50054">
    <property type="entry name" value="TYR_PHOSPHATASE_DUAL"/>
    <property type="match status" value="1"/>
</dbReference>
<dbReference type="Proteomes" id="UP001202479">
    <property type="component" value="Unassembled WGS sequence"/>
</dbReference>
<dbReference type="AlphaFoldDB" id="A0AAI9SVE6"/>
<dbReference type="InterPro" id="IPR020422">
    <property type="entry name" value="TYR_PHOSPHATASE_DUAL_dom"/>
</dbReference>
<feature type="domain" description="Tyrosine-protein phosphatase" evidence="6">
    <location>
        <begin position="2"/>
        <end position="146"/>
    </location>
</feature>
<comment type="caution">
    <text evidence="8">The sequence shown here is derived from an EMBL/GenBank/DDBJ whole genome shotgun (WGS) entry which is preliminary data.</text>
</comment>
<dbReference type="InterPro" id="IPR000387">
    <property type="entry name" value="Tyr_Pase_dom"/>
</dbReference>
<dbReference type="InterPro" id="IPR029021">
    <property type="entry name" value="Prot-tyrosine_phosphatase-like"/>
</dbReference>
<dbReference type="GO" id="GO:0004725">
    <property type="term" value="F:protein tyrosine phosphatase activity"/>
    <property type="evidence" value="ECO:0007669"/>
    <property type="project" value="UniProtKB-EC"/>
</dbReference>
<evidence type="ECO:0000256" key="5">
    <source>
        <dbReference type="PIRSR" id="PIRSR000941-50"/>
    </source>
</evidence>
<dbReference type="GeneID" id="73381036"/>
<keyword evidence="3" id="KW-0378">Hydrolase</keyword>
<dbReference type="Pfam" id="PF00782">
    <property type="entry name" value="DSPc"/>
    <property type="match status" value="1"/>
</dbReference>
<dbReference type="GO" id="GO:0008138">
    <property type="term" value="F:protein tyrosine/serine/threonine phosphatase activity"/>
    <property type="evidence" value="ECO:0007669"/>
    <property type="project" value="InterPro"/>
</dbReference>
<comment type="similarity">
    <text evidence="1">Belongs to the protein-tyrosine phosphatase family. Non-receptor class dual specificity subfamily.</text>
</comment>
<protein>
    <recommendedName>
        <fullName evidence="2">protein-tyrosine-phosphatase</fullName>
        <ecNumber evidence="2">3.1.3.48</ecNumber>
    </recommendedName>
</protein>
<evidence type="ECO:0000256" key="3">
    <source>
        <dbReference type="ARBA" id="ARBA00022801"/>
    </source>
</evidence>
<dbReference type="EMBL" id="JAHUZD010000120">
    <property type="protein sequence ID" value="KAI3403786.2"/>
    <property type="molecule type" value="Genomic_DNA"/>
</dbReference>
<dbReference type="SMART" id="SM00195">
    <property type="entry name" value="DSPc"/>
    <property type="match status" value="1"/>
</dbReference>
<dbReference type="EC" id="3.1.3.48" evidence="2"/>
<evidence type="ECO:0000259" key="6">
    <source>
        <dbReference type="PROSITE" id="PS50054"/>
    </source>
</evidence>
<feature type="active site" description="Phosphocysteine intermediate" evidence="5">
    <location>
        <position position="90"/>
    </location>
</feature>
<sequence length="278" mass="31803">MSVTRILGGIYLSSISPLNAEVDFKSEFGITAILSVVPGHIKEIYTTNYKWKQIDVTDEETTNLLPYFNECFHFIEETVGSNNGKVLVHCSQGVSRSVAVVVAYLMKKHKLNLEQALYAVKRKVPDAEPNRAFIQQLELYQAMKYQIDPLNRDYKSYIATISLKNDPSGQLLRETIMNKRFVSTKQTSTSFDLRCRKCRQVLANNTHIEKHDIPEADSRQSQFIKTAPNSRRIISVQKASACSHHFFAEPVDWMRDELEKAELEGKFQCPKCSSKMQN</sequence>
<dbReference type="PANTHER" id="PTHR45848">
    <property type="entry name" value="DUAL SPECIFICITY PROTEIN PHOSPHATASE 12 FAMILY MEMBER"/>
    <property type="match status" value="1"/>
</dbReference>
<evidence type="ECO:0000313" key="9">
    <source>
        <dbReference type="Proteomes" id="UP001202479"/>
    </source>
</evidence>
<dbReference type="SUPFAM" id="SSF52799">
    <property type="entry name" value="(Phosphotyrosine protein) phosphatases II"/>
    <property type="match status" value="1"/>
</dbReference>
<keyword evidence="4" id="KW-0904">Protein phosphatase</keyword>
<proteinExistence type="inferred from homology"/>
<dbReference type="GO" id="GO:0005634">
    <property type="term" value="C:nucleus"/>
    <property type="evidence" value="ECO:0007669"/>
    <property type="project" value="TreeGrafter"/>
</dbReference>
<evidence type="ECO:0000259" key="7">
    <source>
        <dbReference type="PROSITE" id="PS50056"/>
    </source>
</evidence>
<evidence type="ECO:0000256" key="1">
    <source>
        <dbReference type="ARBA" id="ARBA00008601"/>
    </source>
</evidence>
<keyword evidence="9" id="KW-1185">Reference proteome</keyword>
<dbReference type="Gene3D" id="3.90.190.10">
    <property type="entry name" value="Protein tyrosine phosphatase superfamily"/>
    <property type="match status" value="1"/>
</dbReference>
<reference evidence="8" key="1">
    <citation type="journal article" date="2022" name="DNA Res.">
        <title>Genome analysis of five recently described species of the CUG-Ser clade uncovers Candida theae as a new hybrid lineage with pathogenic potential in the Candida parapsilosis species complex.</title>
        <authorList>
            <person name="Mixao V."/>
            <person name="Del Olmo V."/>
            <person name="Hegedusova E."/>
            <person name="Saus E."/>
            <person name="Pryszcz L."/>
            <person name="Cillingova A."/>
            <person name="Nosek J."/>
            <person name="Gabaldon T."/>
        </authorList>
    </citation>
    <scope>NUCLEOTIDE SEQUENCE</scope>
    <source>
        <strain evidence="8">CBS 10844</strain>
    </source>
</reference>
<evidence type="ECO:0000313" key="8">
    <source>
        <dbReference type="EMBL" id="KAI3403786.2"/>
    </source>
</evidence>